<keyword evidence="2" id="KW-1185">Reference proteome</keyword>
<dbReference type="EMBL" id="JAIWYP010000007">
    <property type="protein sequence ID" value="KAH3800454.1"/>
    <property type="molecule type" value="Genomic_DNA"/>
</dbReference>
<protein>
    <submittedName>
        <fullName evidence="1">Uncharacterized protein</fullName>
    </submittedName>
</protein>
<reference evidence="1" key="1">
    <citation type="journal article" date="2019" name="bioRxiv">
        <title>The Genome of the Zebra Mussel, Dreissena polymorpha: A Resource for Invasive Species Research.</title>
        <authorList>
            <person name="McCartney M.A."/>
            <person name="Auch B."/>
            <person name="Kono T."/>
            <person name="Mallez S."/>
            <person name="Zhang Y."/>
            <person name="Obille A."/>
            <person name="Becker A."/>
            <person name="Abrahante J.E."/>
            <person name="Garbe J."/>
            <person name="Badalamenti J.P."/>
            <person name="Herman A."/>
            <person name="Mangelson H."/>
            <person name="Liachko I."/>
            <person name="Sullivan S."/>
            <person name="Sone E.D."/>
            <person name="Koren S."/>
            <person name="Silverstein K.A.T."/>
            <person name="Beckman K.B."/>
            <person name="Gohl D.M."/>
        </authorList>
    </citation>
    <scope>NUCLEOTIDE SEQUENCE</scope>
    <source>
        <strain evidence="1">Duluth1</strain>
        <tissue evidence="1">Whole animal</tissue>
    </source>
</reference>
<gene>
    <name evidence="1" type="ORF">DPMN_154087</name>
</gene>
<dbReference type="AlphaFoldDB" id="A0A9D4FJS4"/>
<comment type="caution">
    <text evidence="1">The sequence shown here is derived from an EMBL/GenBank/DDBJ whole genome shotgun (WGS) entry which is preliminary data.</text>
</comment>
<evidence type="ECO:0000313" key="2">
    <source>
        <dbReference type="Proteomes" id="UP000828390"/>
    </source>
</evidence>
<accession>A0A9D4FJS4</accession>
<organism evidence="1 2">
    <name type="scientific">Dreissena polymorpha</name>
    <name type="common">Zebra mussel</name>
    <name type="synonym">Mytilus polymorpha</name>
    <dbReference type="NCBI Taxonomy" id="45954"/>
    <lineage>
        <taxon>Eukaryota</taxon>
        <taxon>Metazoa</taxon>
        <taxon>Spiralia</taxon>
        <taxon>Lophotrochozoa</taxon>
        <taxon>Mollusca</taxon>
        <taxon>Bivalvia</taxon>
        <taxon>Autobranchia</taxon>
        <taxon>Heteroconchia</taxon>
        <taxon>Euheterodonta</taxon>
        <taxon>Imparidentia</taxon>
        <taxon>Neoheterodontei</taxon>
        <taxon>Myida</taxon>
        <taxon>Dreissenoidea</taxon>
        <taxon>Dreissenidae</taxon>
        <taxon>Dreissena</taxon>
    </lineage>
</organism>
<reference evidence="1" key="2">
    <citation type="submission" date="2020-11" db="EMBL/GenBank/DDBJ databases">
        <authorList>
            <person name="McCartney M.A."/>
            <person name="Auch B."/>
            <person name="Kono T."/>
            <person name="Mallez S."/>
            <person name="Becker A."/>
            <person name="Gohl D.M."/>
            <person name="Silverstein K.A.T."/>
            <person name="Koren S."/>
            <person name="Bechman K.B."/>
            <person name="Herman A."/>
            <person name="Abrahante J.E."/>
            <person name="Garbe J."/>
        </authorList>
    </citation>
    <scope>NUCLEOTIDE SEQUENCE</scope>
    <source>
        <strain evidence="1">Duluth1</strain>
        <tissue evidence="1">Whole animal</tissue>
    </source>
</reference>
<name>A0A9D4FJS4_DREPO</name>
<proteinExistence type="predicted"/>
<sequence length="50" mass="5655">MLHLTGEKSDLMWKEDSLNSSQQLTQLSSEVQCQQATPNQKSVLYCPLLC</sequence>
<evidence type="ECO:0000313" key="1">
    <source>
        <dbReference type="EMBL" id="KAH3800454.1"/>
    </source>
</evidence>
<dbReference type="Proteomes" id="UP000828390">
    <property type="component" value="Unassembled WGS sequence"/>
</dbReference>